<dbReference type="STRING" id="1390249.BHU72_01925"/>
<proteinExistence type="predicted"/>
<dbReference type="Pfam" id="PF13304">
    <property type="entry name" value="AAA_21"/>
    <property type="match status" value="1"/>
</dbReference>
<evidence type="ECO:0000313" key="2">
    <source>
        <dbReference type="EMBL" id="OEH85581.1"/>
    </source>
</evidence>
<dbReference type="OrthoDB" id="9801813at2"/>
<dbReference type="EMBL" id="MJAT01000012">
    <property type="protein sequence ID" value="OEH85581.1"/>
    <property type="molecule type" value="Genomic_DNA"/>
</dbReference>
<dbReference type="PANTHER" id="PTHR43581:SF4">
    <property type="entry name" value="ATP_GTP PHOSPHATASE"/>
    <property type="match status" value="1"/>
</dbReference>
<evidence type="ECO:0000259" key="1">
    <source>
        <dbReference type="Pfam" id="PF13304"/>
    </source>
</evidence>
<name>A0A1E5L635_9FIRM</name>
<sequence>MEFEIVPSVSGQMPGKRAYLVQSNWDDWFRYNTTYILSYVDVSGNKYNIGSLKIGEINQSDARPSIPELFEKLGDQFFSVGQDESYYKELNILGENIRDEILNGLNDIAFNDVHFEKARNQHVLHSSLLRSLTTASVKGKFRRLSHGGARLSSYKFTYKVLQNNPIDLSFNVIPESNPPTNIHALIGRNGVGKTHLISNMIQTVLSEGNPPNADPLGIFYEDVEGSNSKYEEMFANIVLVSFSAFDTSQLPQERNVDSRGIKYSYIGLRQTDSHTGASLPPKTPNQLADEFAESAYNCCQISIVRWVNAIETLETDPLFKAYSISKLTQVKEEAEFKAEARKVFNDLSSGHKIVLITMTRLIETVEERTLVLMDEPESHLHPPLLSALIRSLSDLLIHRNGVAIIATHSPVILQEIPRSCAWILRSSISRILAADRPSIETFGENIGGITREVFRLEVENTGFHKLLQEAVGKYEEYDSVIDAFKGEIGHEAKALIRAMIANKE</sequence>
<dbReference type="InterPro" id="IPR003959">
    <property type="entry name" value="ATPase_AAA_core"/>
</dbReference>
<dbReference type="GO" id="GO:0005524">
    <property type="term" value="F:ATP binding"/>
    <property type="evidence" value="ECO:0007669"/>
    <property type="project" value="InterPro"/>
</dbReference>
<comment type="caution">
    <text evidence="2">The sequence shown here is derived from an EMBL/GenBank/DDBJ whole genome shotgun (WGS) entry which is preliminary data.</text>
</comment>
<feature type="domain" description="ATPase AAA-type core" evidence="1">
    <location>
        <begin position="344"/>
        <end position="413"/>
    </location>
</feature>
<gene>
    <name evidence="2" type="ORF">BHU72_01925</name>
</gene>
<dbReference type="SUPFAM" id="SSF52540">
    <property type="entry name" value="P-loop containing nucleoside triphosphate hydrolases"/>
    <property type="match status" value="1"/>
</dbReference>
<dbReference type="InterPro" id="IPR027417">
    <property type="entry name" value="P-loop_NTPase"/>
</dbReference>
<dbReference type="Proteomes" id="UP000095255">
    <property type="component" value="Unassembled WGS sequence"/>
</dbReference>
<reference evidence="2 3" key="1">
    <citation type="submission" date="2016-09" db="EMBL/GenBank/DDBJ databases">
        <title>Desulfuribacillus arsenicus sp. nov., an obligately anaerobic, dissimilatory arsenic- and antimonate-reducing bacterium isolated from anoxic sediments.</title>
        <authorList>
            <person name="Abin C.A."/>
            <person name="Hollibaugh J.T."/>
        </authorList>
    </citation>
    <scope>NUCLEOTIDE SEQUENCE [LARGE SCALE GENOMIC DNA]</scope>
    <source>
        <strain evidence="2 3">MLFW-2</strain>
    </source>
</reference>
<organism evidence="2 3">
    <name type="scientific">Desulfuribacillus stibiiarsenatis</name>
    <dbReference type="NCBI Taxonomy" id="1390249"/>
    <lineage>
        <taxon>Bacteria</taxon>
        <taxon>Bacillati</taxon>
        <taxon>Bacillota</taxon>
        <taxon>Desulfuribacillia</taxon>
        <taxon>Desulfuribacillales</taxon>
        <taxon>Desulfuribacillaceae</taxon>
        <taxon>Desulfuribacillus</taxon>
    </lineage>
</organism>
<dbReference type="GO" id="GO:0016887">
    <property type="term" value="F:ATP hydrolysis activity"/>
    <property type="evidence" value="ECO:0007669"/>
    <property type="project" value="InterPro"/>
</dbReference>
<dbReference type="AlphaFoldDB" id="A0A1E5L635"/>
<protein>
    <recommendedName>
        <fullName evidence="1">ATPase AAA-type core domain-containing protein</fullName>
    </recommendedName>
</protein>
<keyword evidence="3" id="KW-1185">Reference proteome</keyword>
<dbReference type="Gene3D" id="3.40.50.300">
    <property type="entry name" value="P-loop containing nucleotide triphosphate hydrolases"/>
    <property type="match status" value="1"/>
</dbReference>
<evidence type="ECO:0000313" key="3">
    <source>
        <dbReference type="Proteomes" id="UP000095255"/>
    </source>
</evidence>
<dbReference type="RefSeq" id="WP_069701665.1">
    <property type="nucleotide sequence ID" value="NZ_MJAT01000012.1"/>
</dbReference>
<dbReference type="PANTHER" id="PTHR43581">
    <property type="entry name" value="ATP/GTP PHOSPHATASE"/>
    <property type="match status" value="1"/>
</dbReference>
<accession>A0A1E5L635</accession>
<dbReference type="InterPro" id="IPR051396">
    <property type="entry name" value="Bact_Antivir_Def_Nuclease"/>
</dbReference>